<reference evidence="1" key="1">
    <citation type="journal article" date="2014" name="Nat. Commun.">
        <title>The tobacco genome sequence and its comparison with those of tomato and potato.</title>
        <authorList>
            <person name="Sierro N."/>
            <person name="Battey J.N."/>
            <person name="Ouadi S."/>
            <person name="Bakaher N."/>
            <person name="Bovet L."/>
            <person name="Willig A."/>
            <person name="Goepfert S."/>
            <person name="Peitsch M.C."/>
            <person name="Ivanov N.V."/>
        </authorList>
    </citation>
    <scope>NUCLEOTIDE SEQUENCE [LARGE SCALE GENOMIC DNA]</scope>
</reference>
<protein>
    <submittedName>
        <fullName evidence="2">Uncharacterized protein LOC142171906</fullName>
    </submittedName>
</protein>
<reference evidence="2" key="2">
    <citation type="submission" date="2025-08" db="UniProtKB">
        <authorList>
            <consortium name="RefSeq"/>
        </authorList>
    </citation>
    <scope>IDENTIFICATION</scope>
    <source>
        <tissue evidence="2">Leaf</tissue>
    </source>
</reference>
<dbReference type="Proteomes" id="UP000790787">
    <property type="component" value="Chromosome 17"/>
</dbReference>
<keyword evidence="1" id="KW-1185">Reference proteome</keyword>
<accession>A0AC58T3A7</accession>
<evidence type="ECO:0000313" key="1">
    <source>
        <dbReference type="Proteomes" id="UP000790787"/>
    </source>
</evidence>
<name>A0AC58T3A7_TOBAC</name>
<proteinExistence type="predicted"/>
<gene>
    <name evidence="2" type="primary">LOC142171906</name>
</gene>
<sequence>MVAGIELARGLGSEVIEVKCDSQLVVNQIHRSFDAIGEHMHQYLNKVQVLLFQFREWSVIHIPKEENMEADVLANLGPSMEIKGADSGVVVAFSPRCGWSCEVNLKNLVWDWRNEFIEYLRHGKLPDDSKASRVLRAKTARYCLVDGQLYRRSFLGLVARRLGPAEADYVIREVPEGICGNYSGPYLLVLKLMRGMDIVGPLSQGPVHVKYLLVLTDYFSKWVEAGSKVKKFLERLNIKRITSSSYHPSTNGQVESTNNVIIQNLKIKLGDAKGRWPEELPGVLWAYRTIEKSSTGEKPFFIVYRAKALIPMEIGELTMRFSWANEQENDKAMLVKLELLEEHRNLAYVRMMALKQMMERIQVHFSGV</sequence>
<evidence type="ECO:0000313" key="2">
    <source>
        <dbReference type="RefSeq" id="XP_075091726.1"/>
    </source>
</evidence>
<organism evidence="1 2">
    <name type="scientific">Nicotiana tabacum</name>
    <name type="common">Common tobacco</name>
    <dbReference type="NCBI Taxonomy" id="4097"/>
    <lineage>
        <taxon>Eukaryota</taxon>
        <taxon>Viridiplantae</taxon>
        <taxon>Streptophyta</taxon>
        <taxon>Embryophyta</taxon>
        <taxon>Tracheophyta</taxon>
        <taxon>Spermatophyta</taxon>
        <taxon>Magnoliopsida</taxon>
        <taxon>eudicotyledons</taxon>
        <taxon>Gunneridae</taxon>
        <taxon>Pentapetalae</taxon>
        <taxon>asterids</taxon>
        <taxon>lamiids</taxon>
        <taxon>Solanales</taxon>
        <taxon>Solanaceae</taxon>
        <taxon>Nicotianoideae</taxon>
        <taxon>Nicotianeae</taxon>
        <taxon>Nicotiana</taxon>
    </lineage>
</organism>
<dbReference type="RefSeq" id="XP_075091726.1">
    <property type="nucleotide sequence ID" value="XM_075235625.1"/>
</dbReference>